<evidence type="ECO:0000256" key="2">
    <source>
        <dbReference type="ARBA" id="ARBA00022490"/>
    </source>
</evidence>
<dbReference type="GO" id="GO:0005737">
    <property type="term" value="C:cytoplasm"/>
    <property type="evidence" value="ECO:0007669"/>
    <property type="project" value="UniProtKB-SubCell"/>
</dbReference>
<comment type="catalytic activity">
    <reaction evidence="5">
        <text>N-terminal L-alanyl-[ribosomal protein bS18] + acetyl-CoA = N-terminal N(alpha)-acetyl-L-alanyl-[ribosomal protein bS18] + CoA + H(+)</text>
        <dbReference type="Rhea" id="RHEA:43756"/>
        <dbReference type="Rhea" id="RHEA-COMP:10676"/>
        <dbReference type="Rhea" id="RHEA-COMP:10677"/>
        <dbReference type="ChEBI" id="CHEBI:15378"/>
        <dbReference type="ChEBI" id="CHEBI:57287"/>
        <dbReference type="ChEBI" id="CHEBI:57288"/>
        <dbReference type="ChEBI" id="CHEBI:64718"/>
        <dbReference type="ChEBI" id="CHEBI:83683"/>
        <dbReference type="EC" id="2.3.1.266"/>
    </reaction>
</comment>
<protein>
    <recommendedName>
        <fullName evidence="5">[Ribosomal protein bS18]-alanine N-acetyltransferase</fullName>
        <ecNumber evidence="5">2.3.1.266</ecNumber>
    </recommendedName>
</protein>
<comment type="caution">
    <text evidence="7">The sequence shown here is derived from an EMBL/GenBank/DDBJ whole genome shotgun (WGS) entry which is preliminary data.</text>
</comment>
<dbReference type="AlphaFoldDB" id="A0A7V5U270"/>
<keyword evidence="3" id="KW-0808">Transferase</keyword>
<evidence type="ECO:0000256" key="4">
    <source>
        <dbReference type="ARBA" id="ARBA00023315"/>
    </source>
</evidence>
<sequence>MVKGLRLRPARAQDLKDILEIERVSFPSPWSTVHFYAELYKDYAHLWVAELDGKVVGYVCFWVIAGEAHLANIAVHPSFRRKGVGSFLLKTVLRFLKRRQVNRLLLEVRVSNKAARKFYEKFGFRKDGLRRSYYQDTGEDAVLMSKELG</sequence>
<dbReference type="Gene3D" id="3.40.630.30">
    <property type="match status" value="1"/>
</dbReference>
<comment type="similarity">
    <text evidence="1 5">Belongs to the acetyltransferase family. RimI subfamily.</text>
</comment>
<feature type="domain" description="N-acetyltransferase" evidence="6">
    <location>
        <begin position="5"/>
        <end position="149"/>
    </location>
</feature>
<dbReference type="EMBL" id="DROK01000060">
    <property type="protein sequence ID" value="HHI96631.1"/>
    <property type="molecule type" value="Genomic_DNA"/>
</dbReference>
<accession>A0A7V5U270</accession>
<evidence type="ECO:0000259" key="6">
    <source>
        <dbReference type="PROSITE" id="PS51186"/>
    </source>
</evidence>
<evidence type="ECO:0000256" key="3">
    <source>
        <dbReference type="ARBA" id="ARBA00022679"/>
    </source>
</evidence>
<dbReference type="PANTHER" id="PTHR43420:SF44">
    <property type="entry name" value="ACETYLTRANSFERASE YPEA"/>
    <property type="match status" value="1"/>
</dbReference>
<organism evidence="7">
    <name type="scientific">Thermodesulfatator atlanticus</name>
    <dbReference type="NCBI Taxonomy" id="501497"/>
    <lineage>
        <taxon>Bacteria</taxon>
        <taxon>Pseudomonadati</taxon>
        <taxon>Thermodesulfobacteriota</taxon>
        <taxon>Thermodesulfobacteria</taxon>
        <taxon>Thermodesulfobacteriales</taxon>
        <taxon>Thermodesulfatatoraceae</taxon>
        <taxon>Thermodesulfatator</taxon>
    </lineage>
</organism>
<proteinExistence type="inferred from homology"/>
<dbReference type="PANTHER" id="PTHR43420">
    <property type="entry name" value="ACETYLTRANSFERASE"/>
    <property type="match status" value="1"/>
</dbReference>
<dbReference type="Pfam" id="PF00583">
    <property type="entry name" value="Acetyltransf_1"/>
    <property type="match status" value="1"/>
</dbReference>
<comment type="function">
    <text evidence="5">Acetylates the N-terminal alanine of ribosomal protein bS18.</text>
</comment>
<dbReference type="EC" id="2.3.1.266" evidence="5"/>
<dbReference type="InterPro" id="IPR006464">
    <property type="entry name" value="AcTrfase_RimI/Ard1"/>
</dbReference>
<reference evidence="7" key="1">
    <citation type="journal article" date="2020" name="mSystems">
        <title>Genome- and Community-Level Interaction Insights into Carbon Utilization and Element Cycling Functions of Hydrothermarchaeota in Hydrothermal Sediment.</title>
        <authorList>
            <person name="Zhou Z."/>
            <person name="Liu Y."/>
            <person name="Xu W."/>
            <person name="Pan J."/>
            <person name="Luo Z.H."/>
            <person name="Li M."/>
        </authorList>
    </citation>
    <scope>NUCLEOTIDE SEQUENCE [LARGE SCALE GENOMIC DNA]</scope>
    <source>
        <strain evidence="7">HyVt-533</strain>
    </source>
</reference>
<evidence type="ECO:0000256" key="5">
    <source>
        <dbReference type="RuleBase" id="RU363094"/>
    </source>
</evidence>
<dbReference type="InterPro" id="IPR000182">
    <property type="entry name" value="GNAT_dom"/>
</dbReference>
<dbReference type="SUPFAM" id="SSF55729">
    <property type="entry name" value="Acyl-CoA N-acyltransferases (Nat)"/>
    <property type="match status" value="1"/>
</dbReference>
<dbReference type="Proteomes" id="UP000886101">
    <property type="component" value="Unassembled WGS sequence"/>
</dbReference>
<evidence type="ECO:0000313" key="7">
    <source>
        <dbReference type="EMBL" id="HHI96631.1"/>
    </source>
</evidence>
<dbReference type="GO" id="GO:0008999">
    <property type="term" value="F:protein-N-terminal-alanine acetyltransferase activity"/>
    <property type="evidence" value="ECO:0007669"/>
    <property type="project" value="UniProtKB-EC"/>
</dbReference>
<dbReference type="CDD" id="cd04301">
    <property type="entry name" value="NAT_SF"/>
    <property type="match status" value="1"/>
</dbReference>
<gene>
    <name evidence="7" type="primary">rimI</name>
    <name evidence="7" type="ORF">ENJ96_02140</name>
</gene>
<dbReference type="InterPro" id="IPR016181">
    <property type="entry name" value="Acyl_CoA_acyltransferase"/>
</dbReference>
<comment type="subcellular location">
    <subcellularLocation>
        <location evidence="5">Cytoplasm</location>
    </subcellularLocation>
</comment>
<keyword evidence="4" id="KW-0012">Acyltransferase</keyword>
<name>A0A7V5U270_9BACT</name>
<dbReference type="PROSITE" id="PS51186">
    <property type="entry name" value="GNAT"/>
    <property type="match status" value="1"/>
</dbReference>
<dbReference type="NCBIfam" id="TIGR01575">
    <property type="entry name" value="rimI"/>
    <property type="match status" value="1"/>
</dbReference>
<dbReference type="InterPro" id="IPR050680">
    <property type="entry name" value="YpeA/RimI_acetyltransf"/>
</dbReference>
<evidence type="ECO:0000256" key="1">
    <source>
        <dbReference type="ARBA" id="ARBA00005395"/>
    </source>
</evidence>
<keyword evidence="2 5" id="KW-0963">Cytoplasm</keyword>